<keyword evidence="6 10" id="KW-1133">Transmembrane helix</keyword>
<keyword evidence="5 10" id="KW-0812">Transmembrane</keyword>
<keyword evidence="8 10" id="KW-0975">Bacterial flagellum</keyword>
<comment type="subcellular location">
    <subcellularLocation>
        <location evidence="10">Cell membrane</location>
        <topology evidence="10">Multi-pass membrane protein</topology>
    </subcellularLocation>
    <subcellularLocation>
        <location evidence="10">Bacterial flagellum basal body</location>
    </subcellularLocation>
</comment>
<dbReference type="NCBIfam" id="TIGR01400">
    <property type="entry name" value="fliR"/>
    <property type="match status" value="1"/>
</dbReference>
<proteinExistence type="inferred from homology"/>
<evidence type="ECO:0000256" key="3">
    <source>
        <dbReference type="ARBA" id="ARBA00021717"/>
    </source>
</evidence>
<dbReference type="PANTHER" id="PTHR30065:SF1">
    <property type="entry name" value="SURFACE PRESENTATION OF ANTIGENS PROTEIN SPAR"/>
    <property type="match status" value="1"/>
</dbReference>
<reference evidence="11 12" key="1">
    <citation type="submission" date="2019-10" db="EMBL/GenBank/DDBJ databases">
        <title>Extracellular Electron Transfer in a Candidatus Methanoperedens spp. Enrichment Culture.</title>
        <authorList>
            <person name="Berger S."/>
            <person name="Rangel Shaw D."/>
            <person name="Berben T."/>
            <person name="In 'T Zandt M."/>
            <person name="Frank J."/>
            <person name="Reimann J."/>
            <person name="Jetten M.S.M."/>
            <person name="Welte C.U."/>
        </authorList>
    </citation>
    <scope>NUCLEOTIDE SEQUENCE [LARGE SCALE GENOMIC DNA]</scope>
    <source>
        <strain evidence="11">SB12</strain>
    </source>
</reference>
<name>A0A833LZS1_9LEPT</name>
<dbReference type="AlphaFoldDB" id="A0A833LZS1"/>
<dbReference type="InterPro" id="IPR006303">
    <property type="entry name" value="FliR"/>
</dbReference>
<comment type="similarity">
    <text evidence="2 10">Belongs to the FliR/MopE/SpaR family.</text>
</comment>
<feature type="transmembrane region" description="Helical" evidence="10">
    <location>
        <begin position="227"/>
        <end position="248"/>
    </location>
</feature>
<evidence type="ECO:0000256" key="10">
    <source>
        <dbReference type="RuleBase" id="RU362071"/>
    </source>
</evidence>
<dbReference type="Proteomes" id="UP000460298">
    <property type="component" value="Unassembled WGS sequence"/>
</dbReference>
<keyword evidence="11" id="KW-0969">Cilium</keyword>
<comment type="caution">
    <text evidence="11">The sequence shown here is derived from an EMBL/GenBank/DDBJ whole genome shotgun (WGS) entry which is preliminary data.</text>
</comment>
<gene>
    <name evidence="11" type="primary">fliR</name>
    <name evidence="11" type="ORF">F9K24_04230</name>
</gene>
<feature type="transmembrane region" description="Helical" evidence="10">
    <location>
        <begin position="12"/>
        <end position="30"/>
    </location>
</feature>
<evidence type="ECO:0000313" key="12">
    <source>
        <dbReference type="Proteomes" id="UP000460298"/>
    </source>
</evidence>
<dbReference type="GO" id="GO:0009425">
    <property type="term" value="C:bacterial-type flagellum basal body"/>
    <property type="evidence" value="ECO:0007669"/>
    <property type="project" value="UniProtKB-SubCell"/>
</dbReference>
<evidence type="ECO:0000256" key="4">
    <source>
        <dbReference type="ARBA" id="ARBA00022475"/>
    </source>
</evidence>
<dbReference type="GO" id="GO:0005886">
    <property type="term" value="C:plasma membrane"/>
    <property type="evidence" value="ECO:0007669"/>
    <property type="project" value="UniProtKB-SubCell"/>
</dbReference>
<keyword evidence="11" id="KW-0966">Cell projection</keyword>
<dbReference type="PANTHER" id="PTHR30065">
    <property type="entry name" value="FLAGELLAR BIOSYNTHETIC PROTEIN FLIR"/>
    <property type="match status" value="1"/>
</dbReference>
<dbReference type="Pfam" id="PF01311">
    <property type="entry name" value="Bac_export_1"/>
    <property type="match status" value="1"/>
</dbReference>
<protein>
    <recommendedName>
        <fullName evidence="3 9">Flagellar biosynthetic protein FliR</fullName>
    </recommendedName>
</protein>
<evidence type="ECO:0000256" key="5">
    <source>
        <dbReference type="ARBA" id="ARBA00022692"/>
    </source>
</evidence>
<feature type="transmembrane region" description="Helical" evidence="10">
    <location>
        <begin position="37"/>
        <end position="55"/>
    </location>
</feature>
<accession>A0A833LZS1</accession>
<evidence type="ECO:0000256" key="8">
    <source>
        <dbReference type="ARBA" id="ARBA00023143"/>
    </source>
</evidence>
<dbReference type="GO" id="GO:0006605">
    <property type="term" value="P:protein targeting"/>
    <property type="evidence" value="ECO:0007669"/>
    <property type="project" value="UniProtKB-UniRule"/>
</dbReference>
<sequence>MQLAAYSDGFWSWLLVFARTTGLLFTMPILSAEGVPYRVRAILALFIAGVLYPVVRNFLPATSFDAMPLYILEIASQAFIGVMIGYLLQIVFAAFILAGEFFSIQMGVSFSEVLDPQAQVSIPILGTLKNMIAILLFLSVDFELDGYYVPAYLHVFRALSYSFQQAPTLVLDIQTMGGLLAYVDQAFGVMFMTALRIGLPLTGILFITSVALGVAGKAAPQLNLMNMGLQINVMVGLVILAVLMPVIIPLMRDSFQHMYDVIGEMLNAWPKGAT</sequence>
<dbReference type="GO" id="GO:0044780">
    <property type="term" value="P:bacterial-type flagellum assembly"/>
    <property type="evidence" value="ECO:0007669"/>
    <property type="project" value="UniProtKB-UniRule"/>
</dbReference>
<comment type="function">
    <text evidence="1 10">Role in flagellar biosynthesis.</text>
</comment>
<evidence type="ECO:0000256" key="1">
    <source>
        <dbReference type="ARBA" id="ARBA00002578"/>
    </source>
</evidence>
<keyword evidence="11" id="KW-0282">Flagellum</keyword>
<keyword evidence="4 10" id="KW-1003">Cell membrane</keyword>
<dbReference type="PRINTS" id="PR00953">
    <property type="entry name" value="TYPE3IMRPROT"/>
</dbReference>
<evidence type="ECO:0000256" key="7">
    <source>
        <dbReference type="ARBA" id="ARBA00023136"/>
    </source>
</evidence>
<evidence type="ECO:0000256" key="2">
    <source>
        <dbReference type="ARBA" id="ARBA00009772"/>
    </source>
</evidence>
<evidence type="ECO:0000256" key="6">
    <source>
        <dbReference type="ARBA" id="ARBA00022989"/>
    </source>
</evidence>
<evidence type="ECO:0000256" key="9">
    <source>
        <dbReference type="NCBIfam" id="TIGR01400"/>
    </source>
</evidence>
<feature type="transmembrane region" description="Helical" evidence="10">
    <location>
        <begin position="120"/>
        <end position="142"/>
    </location>
</feature>
<keyword evidence="7 10" id="KW-0472">Membrane</keyword>
<evidence type="ECO:0000313" key="11">
    <source>
        <dbReference type="EMBL" id="KAB2934239.1"/>
    </source>
</evidence>
<dbReference type="InterPro" id="IPR002010">
    <property type="entry name" value="T3SS_IM_R"/>
</dbReference>
<feature type="transmembrane region" description="Helical" evidence="10">
    <location>
        <begin position="195"/>
        <end position="215"/>
    </location>
</feature>
<feature type="transmembrane region" description="Helical" evidence="10">
    <location>
        <begin position="75"/>
        <end position="99"/>
    </location>
</feature>
<organism evidence="11 12">
    <name type="scientific">Leptonema illini</name>
    <dbReference type="NCBI Taxonomy" id="183"/>
    <lineage>
        <taxon>Bacteria</taxon>
        <taxon>Pseudomonadati</taxon>
        <taxon>Spirochaetota</taxon>
        <taxon>Spirochaetia</taxon>
        <taxon>Leptospirales</taxon>
        <taxon>Leptospiraceae</taxon>
        <taxon>Leptonema</taxon>
    </lineage>
</organism>
<dbReference type="EMBL" id="WBUI01000003">
    <property type="protein sequence ID" value="KAB2934239.1"/>
    <property type="molecule type" value="Genomic_DNA"/>
</dbReference>